<evidence type="ECO:0000313" key="1">
    <source>
        <dbReference type="EMBL" id="GGI66131.1"/>
    </source>
</evidence>
<reference evidence="1" key="1">
    <citation type="journal article" date="2014" name="Int. J. Syst. Evol. Microbiol.">
        <title>Complete genome sequence of Corynebacterium casei LMG S-19264T (=DSM 44701T), isolated from a smear-ripened cheese.</title>
        <authorList>
            <consortium name="US DOE Joint Genome Institute (JGI-PGF)"/>
            <person name="Walter F."/>
            <person name="Albersmeier A."/>
            <person name="Kalinowski J."/>
            <person name="Ruckert C."/>
        </authorList>
    </citation>
    <scope>NUCLEOTIDE SEQUENCE</scope>
    <source>
        <strain evidence="1">CCM 8433</strain>
    </source>
</reference>
<keyword evidence="2" id="KW-1185">Reference proteome</keyword>
<evidence type="ECO:0000313" key="2">
    <source>
        <dbReference type="Proteomes" id="UP000622610"/>
    </source>
</evidence>
<accession>A0A917JI79</accession>
<comment type="caution">
    <text evidence="1">The sequence shown here is derived from an EMBL/GenBank/DDBJ whole genome shotgun (WGS) entry which is preliminary data.</text>
</comment>
<sequence length="68" mass="8477">MITNKPIYKVYFFFVIPRCNQSKIENVWIQQWEYLRIIIQYYELAQVNKYSRQVIEDEISEFTKTTFK</sequence>
<name>A0A917JI79_9ENTE</name>
<dbReference type="Proteomes" id="UP000622610">
    <property type="component" value="Unassembled WGS sequence"/>
</dbReference>
<gene>
    <name evidence="1" type="ORF">GCM10011482_17850</name>
</gene>
<protein>
    <submittedName>
        <fullName evidence="1">Uncharacterized protein</fullName>
    </submittedName>
</protein>
<proteinExistence type="predicted"/>
<reference evidence="1" key="2">
    <citation type="submission" date="2020-09" db="EMBL/GenBank/DDBJ databases">
        <authorList>
            <person name="Sun Q."/>
            <person name="Sedlacek I."/>
        </authorList>
    </citation>
    <scope>NUCLEOTIDE SEQUENCE</scope>
    <source>
        <strain evidence="1">CCM 8433</strain>
    </source>
</reference>
<organism evidence="1 2">
    <name type="scientific">Enterococcus alcedinis</name>
    <dbReference type="NCBI Taxonomy" id="1274384"/>
    <lineage>
        <taxon>Bacteria</taxon>
        <taxon>Bacillati</taxon>
        <taxon>Bacillota</taxon>
        <taxon>Bacilli</taxon>
        <taxon>Lactobacillales</taxon>
        <taxon>Enterococcaceae</taxon>
        <taxon>Enterococcus</taxon>
    </lineage>
</organism>
<dbReference type="EMBL" id="BMDT01000008">
    <property type="protein sequence ID" value="GGI66131.1"/>
    <property type="molecule type" value="Genomic_DNA"/>
</dbReference>
<dbReference type="AlphaFoldDB" id="A0A917JI79"/>